<dbReference type="STRING" id="42256.RradSPS_1560"/>
<keyword evidence="8" id="KW-0175">Coiled coil</keyword>
<dbReference type="PATRIC" id="fig|42256.3.peg.1578"/>
<dbReference type="HAMAP" id="MF_00094">
    <property type="entry name" value="Rel_fac_2"/>
    <property type="match status" value="1"/>
</dbReference>
<dbReference type="OrthoDB" id="9806673at2"/>
<gene>
    <name evidence="7 11" type="primary">prfB</name>
    <name evidence="10" type="ORF">RradSPS_1560</name>
    <name evidence="11" type="ORF">SIL72_09455</name>
</gene>
<comment type="subcellular location">
    <subcellularLocation>
        <location evidence="7">Cytoplasm</location>
    </subcellularLocation>
</comment>
<dbReference type="AlphaFoldDB" id="A0A023X3C0"/>
<evidence type="ECO:0000256" key="7">
    <source>
        <dbReference type="HAMAP-Rule" id="MF_00094"/>
    </source>
</evidence>
<comment type="similarity">
    <text evidence="2 7">Belongs to the prokaryotic/mitochondrial release factor family.</text>
</comment>
<name>A0A023X3C0_RUBRA</name>
<evidence type="ECO:0000313" key="12">
    <source>
        <dbReference type="Proteomes" id="UP000025229"/>
    </source>
</evidence>
<evidence type="ECO:0000256" key="2">
    <source>
        <dbReference type="ARBA" id="ARBA00010835"/>
    </source>
</evidence>
<feature type="domain" description="Prokaryotic-type class I peptide chain release factors" evidence="9">
    <location>
        <begin position="240"/>
        <end position="256"/>
    </location>
</feature>
<dbReference type="SUPFAM" id="SSF75620">
    <property type="entry name" value="Release factor"/>
    <property type="match status" value="1"/>
</dbReference>
<dbReference type="FunFam" id="3.30.160.20:FF:000010">
    <property type="entry name" value="Peptide chain release factor 2"/>
    <property type="match status" value="1"/>
</dbReference>
<keyword evidence="4 7" id="KW-0488">Methylation</keyword>
<evidence type="ECO:0000313" key="11">
    <source>
        <dbReference type="EMBL" id="MDX5894249.1"/>
    </source>
</evidence>
<protein>
    <recommendedName>
        <fullName evidence="3 7">Peptide chain release factor 2</fullName>
        <shortName evidence="7">RF-2</shortName>
    </recommendedName>
</protein>
<keyword evidence="5 7" id="KW-0963">Cytoplasm</keyword>
<evidence type="ECO:0000256" key="1">
    <source>
        <dbReference type="ARBA" id="ARBA00002613"/>
    </source>
</evidence>
<dbReference type="Pfam" id="PF03462">
    <property type="entry name" value="PCRF"/>
    <property type="match status" value="1"/>
</dbReference>
<accession>A0A023X3C0</accession>
<dbReference type="NCBIfam" id="TIGR00020">
    <property type="entry name" value="prfB"/>
    <property type="match status" value="1"/>
</dbReference>
<evidence type="ECO:0000256" key="6">
    <source>
        <dbReference type="ARBA" id="ARBA00022917"/>
    </source>
</evidence>
<evidence type="ECO:0000256" key="4">
    <source>
        <dbReference type="ARBA" id="ARBA00022481"/>
    </source>
</evidence>
<dbReference type="Gene3D" id="3.30.70.1660">
    <property type="match status" value="1"/>
</dbReference>
<evidence type="ECO:0000256" key="8">
    <source>
        <dbReference type="SAM" id="Coils"/>
    </source>
</evidence>
<reference evidence="11" key="2">
    <citation type="submission" date="2023-11" db="EMBL/GenBank/DDBJ databases">
        <title>MicrobeMod: A computational toolkit for identifying prokaryotic methylation and restriction-modification with nanopore sequencing.</title>
        <authorList>
            <person name="Crits-Christoph A."/>
            <person name="Kang S.C."/>
            <person name="Lee H."/>
            <person name="Ostrov N."/>
        </authorList>
    </citation>
    <scope>NUCLEOTIDE SEQUENCE</scope>
    <source>
        <strain evidence="11">ATCC 51242</strain>
    </source>
</reference>
<comment type="PTM">
    <text evidence="7">Methylated by PrmC. Methylation increases the termination efficiency of RF2.</text>
</comment>
<keyword evidence="12" id="KW-1185">Reference proteome</keyword>
<dbReference type="EMBL" id="JAWXXX010000001">
    <property type="protein sequence ID" value="MDX5894249.1"/>
    <property type="molecule type" value="Genomic_DNA"/>
</dbReference>
<dbReference type="InterPro" id="IPR005139">
    <property type="entry name" value="PCRF"/>
</dbReference>
<comment type="function">
    <text evidence="1 7">Peptide chain release factor 2 directs the termination of translation in response to the peptide chain termination codons UGA and UAA.</text>
</comment>
<evidence type="ECO:0000313" key="10">
    <source>
        <dbReference type="EMBL" id="AHY46843.1"/>
    </source>
</evidence>
<sequence length="363" mass="40704">MTEPADRVSALEGRLAELEAFFDVEKLRAESERLGEAMSRPDFWDDPEAAKETSARFSRVEGRVKLLSDLRARLSDSRELLELAEGDAELLREVGSELDRVEAELEEQEVARMFSGEYDAGDAILTVNSGAGGVEAQDWAEMLARMYRRWCERHEFGLEVIEYTEDAEAGIKSATFTVKGEFAFGLLSAERGVHRLVRISPFDSSSRRHTSFASVAVAPVIDDAVEVEVDEKDLKVDTYRASGAGGQHVNKTDSAVRITHLPTGIVVQCQNERSQHQNREVAMKVLRARLFEREREKREQEIAAQSGEKSDIGFGSQIRSYVLHPYQMVKDLRTGFETSGVEAVLDGDLDDFIYAYLKLRASE</sequence>
<evidence type="ECO:0000256" key="3">
    <source>
        <dbReference type="ARBA" id="ARBA00019192"/>
    </source>
</evidence>
<dbReference type="GO" id="GO:0016149">
    <property type="term" value="F:translation release factor activity, codon specific"/>
    <property type="evidence" value="ECO:0007669"/>
    <property type="project" value="UniProtKB-UniRule"/>
</dbReference>
<dbReference type="PANTHER" id="PTHR43116:SF3">
    <property type="entry name" value="CLASS I PEPTIDE CHAIN RELEASE FACTOR"/>
    <property type="match status" value="1"/>
</dbReference>
<dbReference type="eggNOG" id="COG1186">
    <property type="taxonomic scope" value="Bacteria"/>
</dbReference>
<dbReference type="Proteomes" id="UP000025229">
    <property type="component" value="Chromosome"/>
</dbReference>
<organism evidence="10 12">
    <name type="scientific">Rubrobacter radiotolerans</name>
    <name type="common">Arthrobacter radiotolerans</name>
    <dbReference type="NCBI Taxonomy" id="42256"/>
    <lineage>
        <taxon>Bacteria</taxon>
        <taxon>Bacillati</taxon>
        <taxon>Actinomycetota</taxon>
        <taxon>Rubrobacteria</taxon>
        <taxon>Rubrobacterales</taxon>
        <taxon>Rubrobacteraceae</taxon>
        <taxon>Rubrobacter</taxon>
    </lineage>
</organism>
<dbReference type="InterPro" id="IPR045853">
    <property type="entry name" value="Pep_chain_release_fac_I_sf"/>
</dbReference>
<proteinExistence type="inferred from homology"/>
<dbReference type="EMBL" id="CP007514">
    <property type="protein sequence ID" value="AHY46843.1"/>
    <property type="molecule type" value="Genomic_DNA"/>
</dbReference>
<dbReference type="PANTHER" id="PTHR43116">
    <property type="entry name" value="PEPTIDE CHAIN RELEASE FACTOR 2"/>
    <property type="match status" value="1"/>
</dbReference>
<feature type="modified residue" description="N5-methylglutamine" evidence="7">
    <location>
        <position position="247"/>
    </location>
</feature>
<keyword evidence="6 7" id="KW-0648">Protein biosynthesis</keyword>
<feature type="coiled-coil region" evidence="8">
    <location>
        <begin position="67"/>
        <end position="111"/>
    </location>
</feature>
<dbReference type="SMART" id="SM00937">
    <property type="entry name" value="PCRF"/>
    <property type="match status" value="1"/>
</dbReference>
<dbReference type="KEGG" id="rrd:RradSPS_1560"/>
<dbReference type="GO" id="GO:0005737">
    <property type="term" value="C:cytoplasm"/>
    <property type="evidence" value="ECO:0007669"/>
    <property type="project" value="UniProtKB-SubCell"/>
</dbReference>
<dbReference type="HOGENOM" id="CLU_036856_6_0_11"/>
<dbReference type="Proteomes" id="UP001281130">
    <property type="component" value="Unassembled WGS sequence"/>
</dbReference>
<evidence type="ECO:0000256" key="5">
    <source>
        <dbReference type="ARBA" id="ARBA00022490"/>
    </source>
</evidence>
<dbReference type="PROSITE" id="PS00745">
    <property type="entry name" value="RF_PROK_I"/>
    <property type="match status" value="1"/>
</dbReference>
<dbReference type="InterPro" id="IPR004374">
    <property type="entry name" value="PrfB"/>
</dbReference>
<dbReference type="RefSeq" id="WP_038681809.1">
    <property type="nucleotide sequence ID" value="NZ_CP007514.1"/>
</dbReference>
<dbReference type="Gene3D" id="3.30.160.20">
    <property type="match status" value="1"/>
</dbReference>
<dbReference type="Pfam" id="PF00472">
    <property type="entry name" value="RF-1"/>
    <property type="match status" value="1"/>
</dbReference>
<dbReference type="InterPro" id="IPR000352">
    <property type="entry name" value="Pep_chain_release_fac_I"/>
</dbReference>
<dbReference type="Gene3D" id="1.20.58.410">
    <property type="entry name" value="Release factor"/>
    <property type="match status" value="1"/>
</dbReference>
<reference evidence="10 12" key="1">
    <citation type="submission" date="2014-03" db="EMBL/GenBank/DDBJ databases">
        <title>Complete genome sequence of the Radio-Resistant Rubrobacter radiotolerans RSPS-4.</title>
        <authorList>
            <person name="Egas C.C."/>
            <person name="Barroso C.C."/>
            <person name="Froufe H.J.C."/>
            <person name="Pacheco J.J."/>
            <person name="Albuquerque L.L."/>
            <person name="da Costa M.M.S."/>
        </authorList>
    </citation>
    <scope>NUCLEOTIDE SEQUENCE [LARGE SCALE GENOMIC DNA]</scope>
    <source>
        <strain evidence="10 12">RSPS-4</strain>
    </source>
</reference>
<evidence type="ECO:0000259" key="9">
    <source>
        <dbReference type="PROSITE" id="PS00745"/>
    </source>
</evidence>